<dbReference type="SUPFAM" id="SSF53335">
    <property type="entry name" value="S-adenosyl-L-methionine-dependent methyltransferases"/>
    <property type="match status" value="1"/>
</dbReference>
<organism evidence="6 7">
    <name type="scientific">Frankliniella fusca</name>
    <dbReference type="NCBI Taxonomy" id="407009"/>
    <lineage>
        <taxon>Eukaryota</taxon>
        <taxon>Metazoa</taxon>
        <taxon>Ecdysozoa</taxon>
        <taxon>Arthropoda</taxon>
        <taxon>Hexapoda</taxon>
        <taxon>Insecta</taxon>
        <taxon>Pterygota</taxon>
        <taxon>Neoptera</taxon>
        <taxon>Paraneoptera</taxon>
        <taxon>Thysanoptera</taxon>
        <taxon>Terebrantia</taxon>
        <taxon>Thripoidea</taxon>
        <taxon>Thripidae</taxon>
        <taxon>Frankliniella</taxon>
    </lineage>
</organism>
<comment type="similarity">
    <text evidence="4">Belongs to the 'GDSL' lipolytic enzyme family. Platelet-activating factor acetylhydrolase IB beta/gamma subunits subfamily.</text>
</comment>
<dbReference type="Gene3D" id="3.40.50.150">
    <property type="entry name" value="Vaccinia Virus protein VP39"/>
    <property type="match status" value="1"/>
</dbReference>
<accession>A0AAE1I170</accession>
<dbReference type="InterPro" id="IPR029063">
    <property type="entry name" value="SAM-dependent_MTases_sf"/>
</dbReference>
<keyword evidence="1" id="KW-0489">Methyltransferase</keyword>
<evidence type="ECO:0000256" key="2">
    <source>
        <dbReference type="ARBA" id="ARBA00022679"/>
    </source>
</evidence>
<proteinExistence type="inferred from homology"/>
<dbReference type="PANTHER" id="PTHR11852:SF0">
    <property type="entry name" value="PLATELET-ACTIVATING FACTOR ACETYLHYDROLASE IB SUBUNIT BETA HOMOLOG"/>
    <property type="match status" value="1"/>
</dbReference>
<dbReference type="CDD" id="cd01820">
    <property type="entry name" value="PAF_acetylesterase_like"/>
    <property type="match status" value="1"/>
</dbReference>
<keyword evidence="3" id="KW-0949">S-adenosyl-L-methionine</keyword>
<keyword evidence="7" id="KW-1185">Reference proteome</keyword>
<protein>
    <submittedName>
        <fullName evidence="6">Platelet-activating factor acetylhydrolase IB subunit beta-like protein</fullName>
    </submittedName>
</protein>
<feature type="domain" description="SGNH hydrolase-type esterase" evidence="5">
    <location>
        <begin position="280"/>
        <end position="437"/>
    </location>
</feature>
<name>A0AAE1I170_9NEOP</name>
<dbReference type="SUPFAM" id="SSF52266">
    <property type="entry name" value="SGNH hydrolase"/>
    <property type="match status" value="1"/>
</dbReference>
<dbReference type="InterPro" id="IPR018117">
    <property type="entry name" value="C5_DNA_meth_AS"/>
</dbReference>
<keyword evidence="2" id="KW-0808">Transferase</keyword>
<dbReference type="InterPro" id="IPR013830">
    <property type="entry name" value="SGNH_hydro"/>
</dbReference>
<dbReference type="GO" id="GO:0008168">
    <property type="term" value="F:methyltransferase activity"/>
    <property type="evidence" value="ECO:0007669"/>
    <property type="project" value="UniProtKB-KW"/>
</dbReference>
<comment type="caution">
    <text evidence="6">The sequence shown here is derived from an EMBL/GenBank/DDBJ whole genome shotgun (WGS) entry which is preliminary data.</text>
</comment>
<dbReference type="GO" id="GO:0032259">
    <property type="term" value="P:methylation"/>
    <property type="evidence" value="ECO:0007669"/>
    <property type="project" value="UniProtKB-KW"/>
</dbReference>
<dbReference type="Gene3D" id="3.40.50.1110">
    <property type="entry name" value="SGNH hydrolase"/>
    <property type="match status" value="1"/>
</dbReference>
<dbReference type="InterPro" id="IPR001525">
    <property type="entry name" value="C5_MeTfrase"/>
</dbReference>
<reference evidence="6" key="2">
    <citation type="journal article" date="2023" name="BMC Genomics">
        <title>Pest status, molecular evolution, and epigenetic factors derived from the genome assembly of Frankliniella fusca, a thysanopteran phytovirus vector.</title>
        <authorList>
            <person name="Catto M.A."/>
            <person name="Labadie P.E."/>
            <person name="Jacobson A.L."/>
            <person name="Kennedy G.G."/>
            <person name="Srinivasan R."/>
            <person name="Hunt B.G."/>
        </authorList>
    </citation>
    <scope>NUCLEOTIDE SEQUENCE</scope>
    <source>
        <strain evidence="6">PL_HMW_Pooled</strain>
    </source>
</reference>
<sequence>MTALCSHQIMMQLGDITEKKPLRVLSMFDGIGTGLLALENLGLEIEEYFSCEIDDAALAVLNFRFHDRVTHLGSIHVLTTDKLRSLGHIDLLIGGSPCQELSLANPRRKGLYDPSSSGVLFFDFNRVLKFLQASAVKEGRNLFWLYENVKAMPHEFRDTISTTLGCKPGRELQLPVIEDRNEDRYEDGLLITERERLFGFPSHFTDANISLTQRQKLLGRAWCVPVIEKILIPLTKLFKESSMNPAAIPSPKPDTEDGRWINVHNRYVCEAKEKEPEVIFIGDSLIQHLAHMDYWNQVFAPMHALNFGIGGDTTQHVLWRITNGELDNVTPKVVVVLIGTNNTESAQEVAEGILEVVKLVREKQPDAYIVLLSLLPRGYLPNPLRDKNEAINAVVREKAQEMKKVEVLNIGQGLVQPDGTISHHDMYDYLHLTNAGYVKAFEPLAELLQQLLSEGEPEQDLTPSE</sequence>
<evidence type="ECO:0000313" key="7">
    <source>
        <dbReference type="Proteomes" id="UP001219518"/>
    </source>
</evidence>
<evidence type="ECO:0000256" key="3">
    <source>
        <dbReference type="ARBA" id="ARBA00022691"/>
    </source>
</evidence>
<reference evidence="6" key="1">
    <citation type="submission" date="2021-07" db="EMBL/GenBank/DDBJ databases">
        <authorList>
            <person name="Catto M.A."/>
            <person name="Jacobson A."/>
            <person name="Kennedy G."/>
            <person name="Labadie P."/>
            <person name="Hunt B.G."/>
            <person name="Srinivasan R."/>
        </authorList>
    </citation>
    <scope>NUCLEOTIDE SEQUENCE</scope>
    <source>
        <strain evidence="6">PL_HMW_Pooled</strain>
        <tissue evidence="6">Head</tissue>
    </source>
</reference>
<evidence type="ECO:0000256" key="4">
    <source>
        <dbReference type="ARBA" id="ARBA00038184"/>
    </source>
</evidence>
<dbReference type="Pfam" id="PF00145">
    <property type="entry name" value="DNA_methylase"/>
    <property type="match status" value="1"/>
</dbReference>
<evidence type="ECO:0000256" key="1">
    <source>
        <dbReference type="ARBA" id="ARBA00022603"/>
    </source>
</evidence>
<dbReference type="AlphaFoldDB" id="A0AAE1I170"/>
<dbReference type="PROSITE" id="PS00094">
    <property type="entry name" value="C5_MTASE_1"/>
    <property type="match status" value="1"/>
</dbReference>
<dbReference type="PANTHER" id="PTHR11852">
    <property type="entry name" value="PLATELET-ACTIVATING FACTOR ACETYLHYDROLASE"/>
    <property type="match status" value="1"/>
</dbReference>
<evidence type="ECO:0000259" key="5">
    <source>
        <dbReference type="Pfam" id="PF13472"/>
    </source>
</evidence>
<gene>
    <name evidence="6" type="ORF">KUF71_025115</name>
</gene>
<evidence type="ECO:0000313" key="6">
    <source>
        <dbReference type="EMBL" id="KAK3931135.1"/>
    </source>
</evidence>
<dbReference type="Proteomes" id="UP001219518">
    <property type="component" value="Unassembled WGS sequence"/>
</dbReference>
<dbReference type="InterPro" id="IPR036514">
    <property type="entry name" value="SGNH_hydro_sf"/>
</dbReference>
<dbReference type="EMBL" id="JAHWGI010001418">
    <property type="protein sequence ID" value="KAK3931135.1"/>
    <property type="molecule type" value="Genomic_DNA"/>
</dbReference>
<dbReference type="Pfam" id="PF13472">
    <property type="entry name" value="Lipase_GDSL_2"/>
    <property type="match status" value="1"/>
</dbReference>